<dbReference type="SMR" id="A0A0H3A9I5"/>
<evidence type="ECO:0000259" key="3">
    <source>
        <dbReference type="SMART" id="SM00062"/>
    </source>
</evidence>
<dbReference type="PANTHER" id="PTHR35936">
    <property type="entry name" value="MEMBRANE-BOUND LYTIC MUREIN TRANSGLYCOSYLASE F"/>
    <property type="match status" value="1"/>
</dbReference>
<evidence type="ECO:0000256" key="1">
    <source>
        <dbReference type="ARBA" id="ARBA00022729"/>
    </source>
</evidence>
<organism evidence="5 6">
    <name type="scientific">Nitratidesulfovibrio vulgaris (strain DP4)</name>
    <name type="common">Desulfovibrio vulgaris</name>
    <dbReference type="NCBI Taxonomy" id="391774"/>
    <lineage>
        <taxon>Bacteria</taxon>
        <taxon>Pseudomonadati</taxon>
        <taxon>Thermodesulfobacteriota</taxon>
        <taxon>Desulfovibrionia</taxon>
        <taxon>Desulfovibrionales</taxon>
        <taxon>Desulfovibrionaceae</taxon>
        <taxon>Nitratidesulfovibrio</taxon>
    </lineage>
</organism>
<dbReference type="SMART" id="SM00062">
    <property type="entry name" value="PBPb"/>
    <property type="match status" value="1"/>
</dbReference>
<feature type="domain" description="Solute-binding protein family 3/N-terminal" evidence="3">
    <location>
        <begin position="24"/>
        <end position="246"/>
    </location>
</feature>
<dbReference type="PANTHER" id="PTHR35936:SF17">
    <property type="entry name" value="ARGININE-BINDING EXTRACELLULAR PROTEIN ARTP"/>
    <property type="match status" value="1"/>
</dbReference>
<evidence type="ECO:0000313" key="5">
    <source>
        <dbReference type="EMBL" id="ABM28841.1"/>
    </source>
</evidence>
<dbReference type="InterPro" id="IPR001638">
    <property type="entry name" value="Solute-binding_3/MltF_N"/>
</dbReference>
<dbReference type="Gene3D" id="3.40.190.10">
    <property type="entry name" value="Periplasmic binding protein-like II"/>
    <property type="match status" value="2"/>
</dbReference>
<dbReference type="CDD" id="cd13624">
    <property type="entry name" value="PBP2_Arg_Lys_His"/>
    <property type="match status" value="1"/>
</dbReference>
<dbReference type="AlphaFoldDB" id="A0A0H3A9I5"/>
<dbReference type="GO" id="GO:0016020">
    <property type="term" value="C:membrane"/>
    <property type="evidence" value="ECO:0007669"/>
    <property type="project" value="InterPro"/>
</dbReference>
<dbReference type="HOGENOM" id="CLU_019602_18_2_7"/>
<gene>
    <name evidence="5" type="ordered locus">Dvul_1824</name>
</gene>
<evidence type="ECO:0000259" key="4">
    <source>
        <dbReference type="SMART" id="SM00079"/>
    </source>
</evidence>
<dbReference type="EMBL" id="CP000527">
    <property type="protein sequence ID" value="ABM28841.1"/>
    <property type="molecule type" value="Genomic_DNA"/>
</dbReference>
<dbReference type="GO" id="GO:0015276">
    <property type="term" value="F:ligand-gated monoatomic ion channel activity"/>
    <property type="evidence" value="ECO:0007669"/>
    <property type="project" value="InterPro"/>
</dbReference>
<feature type="signal peptide" evidence="2">
    <location>
        <begin position="1"/>
        <end position="21"/>
    </location>
</feature>
<dbReference type="SMART" id="SM00079">
    <property type="entry name" value="PBPe"/>
    <property type="match status" value="1"/>
</dbReference>
<feature type="chain" id="PRO_5002604341" evidence="2">
    <location>
        <begin position="22"/>
        <end position="246"/>
    </location>
</feature>
<evidence type="ECO:0000313" key="6">
    <source>
        <dbReference type="Proteomes" id="UP000009173"/>
    </source>
</evidence>
<dbReference type="InterPro" id="IPR001320">
    <property type="entry name" value="Iontro_rcpt_C"/>
</dbReference>
<dbReference type="Proteomes" id="UP000009173">
    <property type="component" value="Chromosome"/>
</dbReference>
<evidence type="ECO:0000256" key="2">
    <source>
        <dbReference type="SAM" id="SignalP"/>
    </source>
</evidence>
<accession>A0A0H3A9I5</accession>
<keyword evidence="1 2" id="KW-0732">Signal</keyword>
<proteinExistence type="predicted"/>
<dbReference type="KEGG" id="dvl:Dvul_1824"/>
<dbReference type="RefSeq" id="WP_010938534.1">
    <property type="nucleotide sequence ID" value="NC_008751.1"/>
</dbReference>
<sequence precursor="true">MLQKVLLTVAALLLSTNVAFAERTVVFAHDATWPPMEFVDANKQIVGLAVDYVDAIAKEAGFKVVHKNVAWDGIFAGLAAGKYDAIASSVTITEERKKAMDFTMPYFDVKQALVVPKTTEAKTLEDMKGKTLGAQISTTGHFAIKRTAGVTAKSYDEIGLAMEDLFNGRIDGVVCDDPVAANYALQQEEYAKKLKIAFIVDTPESEYYGIAVKQGNKELVDLINKGIEAVKAKGIDAQLRAKWIGR</sequence>
<name>A0A0H3A9I5_NITV4</name>
<protein>
    <submittedName>
        <fullName evidence="5">Amino acid ABC transporter substrate-binding protein, PAAT family</fullName>
    </submittedName>
</protein>
<dbReference type="SUPFAM" id="SSF53850">
    <property type="entry name" value="Periplasmic binding protein-like II"/>
    <property type="match status" value="1"/>
</dbReference>
<feature type="domain" description="Ionotropic glutamate receptor C-terminal" evidence="4">
    <location>
        <begin position="24"/>
        <end position="246"/>
    </location>
</feature>
<reference evidence="6" key="1">
    <citation type="journal article" date="2009" name="Environ. Microbiol.">
        <title>Contribution of mobile genetic elements to Desulfovibrio vulgaris genome plasticity.</title>
        <authorList>
            <person name="Walker C.B."/>
            <person name="Stolyar S."/>
            <person name="Chivian D."/>
            <person name="Pinel N."/>
            <person name="Gabster J.A."/>
            <person name="Dehal P.S."/>
            <person name="He Z."/>
            <person name="Yang Z.K."/>
            <person name="Yen H.C."/>
            <person name="Zhou J."/>
            <person name="Wall J.D."/>
            <person name="Hazen T.C."/>
            <person name="Arkin A.P."/>
            <person name="Stahl D.A."/>
        </authorList>
    </citation>
    <scope>NUCLEOTIDE SEQUENCE [LARGE SCALE GENOMIC DNA]</scope>
    <source>
        <strain evidence="6">DP4</strain>
    </source>
</reference>
<dbReference type="Pfam" id="PF00497">
    <property type="entry name" value="SBP_bac_3"/>
    <property type="match status" value="1"/>
</dbReference>